<keyword evidence="3" id="KW-1185">Reference proteome</keyword>
<dbReference type="Proteomes" id="UP000276260">
    <property type="component" value="Unassembled WGS sequence"/>
</dbReference>
<dbReference type="AlphaFoldDB" id="A0A0M2T802"/>
<evidence type="ECO:0000256" key="1">
    <source>
        <dbReference type="SAM" id="Phobius"/>
    </source>
</evidence>
<feature type="transmembrane region" description="Helical" evidence="1">
    <location>
        <begin position="91"/>
        <end position="112"/>
    </location>
</feature>
<protein>
    <submittedName>
        <fullName evidence="2">Uncharacterized protein</fullName>
    </submittedName>
</protein>
<dbReference type="OrthoDB" id="5771222at2"/>
<sequence length="125" mass="14445">MNLLSQARQLAQRLYFWRFGLIFLGCYAFGFGCFYLLQGPSATYEVAILLSVVLLGWVLLAWLALLLFRQLPDWQQPQSFWQRLKQAAHKLWYQALLWGCLLLSIATLYLMAKALRALVSQLISS</sequence>
<gene>
    <name evidence="2" type="ORF">EIK76_02025</name>
</gene>
<accession>A0A0M2T802</accession>
<comment type="caution">
    <text evidence="2">The sequence shown here is derived from an EMBL/GenBank/DDBJ whole genome shotgun (WGS) entry which is preliminary data.</text>
</comment>
<evidence type="ECO:0000313" key="2">
    <source>
        <dbReference type="EMBL" id="RRJ22884.1"/>
    </source>
</evidence>
<keyword evidence="1" id="KW-0472">Membrane</keyword>
<organism evidence="2 3">
    <name type="scientific">Rheinheimera mesophila</name>
    <dbReference type="NCBI Taxonomy" id="1547515"/>
    <lineage>
        <taxon>Bacteria</taxon>
        <taxon>Pseudomonadati</taxon>
        <taxon>Pseudomonadota</taxon>
        <taxon>Gammaproteobacteria</taxon>
        <taxon>Chromatiales</taxon>
        <taxon>Chromatiaceae</taxon>
        <taxon>Rheinheimera</taxon>
    </lineage>
</organism>
<dbReference type="EMBL" id="RRCF01000001">
    <property type="protein sequence ID" value="RRJ22884.1"/>
    <property type="molecule type" value="Genomic_DNA"/>
</dbReference>
<feature type="transmembrane region" description="Helical" evidence="1">
    <location>
        <begin position="49"/>
        <end position="71"/>
    </location>
</feature>
<dbReference type="RefSeq" id="WP_046518801.1">
    <property type="nucleotide sequence ID" value="NZ_LAVS01000004.1"/>
</dbReference>
<keyword evidence="1" id="KW-0812">Transmembrane</keyword>
<name>A0A0M2T802_9GAMM</name>
<feature type="transmembrane region" description="Helical" evidence="1">
    <location>
        <begin position="15"/>
        <end position="37"/>
    </location>
</feature>
<reference evidence="2 3" key="1">
    <citation type="submission" date="2018-11" db="EMBL/GenBank/DDBJ databases">
        <title>Draft genome analysis of Rheinheimera mesophila isolated from an industrial waste site.</title>
        <authorList>
            <person name="Yu Q."/>
            <person name="Qi Y."/>
            <person name="Zhang H."/>
            <person name="Lu Y."/>
            <person name="Pu J."/>
        </authorList>
    </citation>
    <scope>NUCLEOTIDE SEQUENCE [LARGE SCALE GENOMIC DNA]</scope>
    <source>
        <strain evidence="2 3">IITR13</strain>
    </source>
</reference>
<evidence type="ECO:0000313" key="3">
    <source>
        <dbReference type="Proteomes" id="UP000276260"/>
    </source>
</evidence>
<keyword evidence="1" id="KW-1133">Transmembrane helix</keyword>
<proteinExistence type="predicted"/>